<feature type="region of interest" description="Disordered" evidence="1">
    <location>
        <begin position="1063"/>
        <end position="1179"/>
    </location>
</feature>
<sequence>MSPKGKRKATGKATKKAARTDADQTAEEGGSGTTEVAVVAGIDKYINNFHDLEEKTRGALIGYARTDIIKRNILFGKYNKRDLNQQEKRTLLDSFNQNGLDRFGLNNVVPLIVDKSLVDETDVVQLSSLLDAKRDGSHLPLLKLKGDDVVKNVGLEKEAFGPQVIAAGGRHRKFALIDWLKQREAMESSASRLVNDLRKNANKGEDVEEDATITDPLESAEAQLEYVQSLLSMGGSWIVSIYDKEKIETHGNILGYHLATNQRLYSYAESAEEGIIQTYLMMVSEGKTWTHCEVPLGLRTQSQGYKIASLLQQDYVWKLMETIVDMNETHYVHSDIFKMTRLTNDLLSEHGGLLAAVVIYLENRLQLCFNTVPWDEVQIKKSQQVLAMPTSSATAKEAADSYLVDCMHSLAFATPAKGAINDELRRQIDEIYKKSLGSRDKWQYIGTDAPVWKQEYNTYVRGVVSAMSAMSAKVLKDETSSGMNDEMTSVWKTCASKAKFVLEMKNYPEEPALLPFMSVSVWQSLSQQFKRVPKTLTEISSWFSPLLYNHKIVGGKWKIGSATAEMMRALSAHPDIVSDLIPVNLKICTWVFVDNFAALVRMEEEMTHVDMPKRPESAKVVKEFMLLDGEHKVSKPWKPGQKIQVNREANDNDDKHLKKQLNLEVFVMDEAIKNELRSRWIEKVPTDWLEQWWRQLNIPVIPGKDIYRTAKLLNFHTGYWGPTSASSESRSRKETISAAISEYCTILDYRVPLLSQEGSAAAFIRCALENASSFAVQVDKGRQGPTSKLLTWPDGIEFNAEAASALSFDIVDENTRSLRIASRLRDQDAIQKVINIVQSCPVAWETPSVEEPATQTKSQPLRHEVAKILEDLVKTLVKSAYEHRENIVVEDETMSGDDDDDTTIQSTAIPKEDRLKLKLKHLHHGHIGEESDDDDIPAIKTNVTSLSCLFSAFDNKTRLLSLGQPVETLPSQKAAAANTSTKPMPGPKSGSKVASTTDKVDVDMGPPASSSLPDAFEDIEMPQSSQLVDEVPTQLVDDGSDHGNVTGNTLNMESMKNTIRDIVPEKPQSRREQPAAPAPNKHTMISRSMGVKGKAKEVVASSAGHVKRDQPRSINEEFTSPDRRPSLKKRPRLNTAGERPGRVSDQQSSEGSGEESGEESEGAEEDDDLDLARSTLTQP</sequence>
<feature type="compositionally biased region" description="Basic and acidic residues" evidence="1">
    <location>
        <begin position="1063"/>
        <end position="1073"/>
    </location>
</feature>
<evidence type="ECO:0000256" key="1">
    <source>
        <dbReference type="SAM" id="MobiDB-lite"/>
    </source>
</evidence>
<feature type="region of interest" description="Disordered" evidence="1">
    <location>
        <begin position="1038"/>
        <end position="1057"/>
    </location>
</feature>
<feature type="compositionally biased region" description="Basic and acidic residues" evidence="1">
    <location>
        <begin position="1106"/>
        <end position="1125"/>
    </location>
</feature>
<comment type="caution">
    <text evidence="2">The sequence shown here is derived from an EMBL/GenBank/DDBJ whole genome shotgun (WGS) entry which is preliminary data.</text>
</comment>
<dbReference type="AlphaFoldDB" id="A0AAD4BJX6"/>
<feature type="region of interest" description="Disordered" evidence="1">
    <location>
        <begin position="971"/>
        <end position="997"/>
    </location>
</feature>
<accession>A0AAD4BJX6</accession>
<reference evidence="2" key="2">
    <citation type="journal article" date="2020" name="Nat. Commun.">
        <title>Large-scale genome sequencing of mycorrhizal fungi provides insights into the early evolution of symbiotic traits.</title>
        <authorList>
            <person name="Miyauchi S."/>
            <person name="Kiss E."/>
            <person name="Kuo A."/>
            <person name="Drula E."/>
            <person name="Kohler A."/>
            <person name="Sanchez-Garcia M."/>
            <person name="Morin E."/>
            <person name="Andreopoulos B."/>
            <person name="Barry K.W."/>
            <person name="Bonito G."/>
            <person name="Buee M."/>
            <person name="Carver A."/>
            <person name="Chen C."/>
            <person name="Cichocki N."/>
            <person name="Clum A."/>
            <person name="Culley D."/>
            <person name="Crous P.W."/>
            <person name="Fauchery L."/>
            <person name="Girlanda M."/>
            <person name="Hayes R.D."/>
            <person name="Keri Z."/>
            <person name="LaButti K."/>
            <person name="Lipzen A."/>
            <person name="Lombard V."/>
            <person name="Magnuson J."/>
            <person name="Maillard F."/>
            <person name="Murat C."/>
            <person name="Nolan M."/>
            <person name="Ohm R.A."/>
            <person name="Pangilinan J."/>
            <person name="Pereira M.F."/>
            <person name="Perotto S."/>
            <person name="Peter M."/>
            <person name="Pfister S."/>
            <person name="Riley R."/>
            <person name="Sitrit Y."/>
            <person name="Stielow J.B."/>
            <person name="Szollosi G."/>
            <person name="Zifcakova L."/>
            <person name="Stursova M."/>
            <person name="Spatafora J.W."/>
            <person name="Tedersoo L."/>
            <person name="Vaario L.M."/>
            <person name="Yamada A."/>
            <person name="Yan M."/>
            <person name="Wang P."/>
            <person name="Xu J."/>
            <person name="Bruns T."/>
            <person name="Baldrian P."/>
            <person name="Vilgalys R."/>
            <person name="Dunand C."/>
            <person name="Henrissat B."/>
            <person name="Grigoriev I.V."/>
            <person name="Hibbett D."/>
            <person name="Nagy L.G."/>
            <person name="Martin F.M."/>
        </authorList>
    </citation>
    <scope>NUCLEOTIDE SEQUENCE</scope>
    <source>
        <strain evidence="2">BED1</strain>
    </source>
</reference>
<reference evidence="2" key="1">
    <citation type="submission" date="2019-10" db="EMBL/GenBank/DDBJ databases">
        <authorList>
            <consortium name="DOE Joint Genome Institute"/>
            <person name="Kuo A."/>
            <person name="Miyauchi S."/>
            <person name="Kiss E."/>
            <person name="Drula E."/>
            <person name="Kohler A."/>
            <person name="Sanchez-Garcia M."/>
            <person name="Andreopoulos B."/>
            <person name="Barry K.W."/>
            <person name="Bonito G."/>
            <person name="Buee M."/>
            <person name="Carver A."/>
            <person name="Chen C."/>
            <person name="Cichocki N."/>
            <person name="Clum A."/>
            <person name="Culley D."/>
            <person name="Crous P.W."/>
            <person name="Fauchery L."/>
            <person name="Girlanda M."/>
            <person name="Hayes R."/>
            <person name="Keri Z."/>
            <person name="LaButti K."/>
            <person name="Lipzen A."/>
            <person name="Lombard V."/>
            <person name="Magnuson J."/>
            <person name="Maillard F."/>
            <person name="Morin E."/>
            <person name="Murat C."/>
            <person name="Nolan M."/>
            <person name="Ohm R."/>
            <person name="Pangilinan J."/>
            <person name="Pereira M."/>
            <person name="Perotto S."/>
            <person name="Peter M."/>
            <person name="Riley R."/>
            <person name="Sitrit Y."/>
            <person name="Stielow B."/>
            <person name="Szollosi G."/>
            <person name="Zifcakova L."/>
            <person name="Stursova M."/>
            <person name="Spatafora J.W."/>
            <person name="Tedersoo L."/>
            <person name="Vaario L.-M."/>
            <person name="Yamada A."/>
            <person name="Yan M."/>
            <person name="Wang P."/>
            <person name="Xu J."/>
            <person name="Bruns T."/>
            <person name="Baldrian P."/>
            <person name="Vilgalys R."/>
            <person name="Henrissat B."/>
            <person name="Grigoriev I.V."/>
            <person name="Hibbett D."/>
            <person name="Nagy L.G."/>
            <person name="Martin F.M."/>
        </authorList>
    </citation>
    <scope>NUCLEOTIDE SEQUENCE</scope>
    <source>
        <strain evidence="2">BED1</strain>
    </source>
</reference>
<evidence type="ECO:0000313" key="2">
    <source>
        <dbReference type="EMBL" id="KAF8432329.1"/>
    </source>
</evidence>
<protein>
    <submittedName>
        <fullName evidence="2">Uncharacterized protein</fullName>
    </submittedName>
</protein>
<name>A0AAD4BJX6_BOLED</name>
<feature type="compositionally biased region" description="Polar residues" evidence="1">
    <location>
        <begin position="1043"/>
        <end position="1057"/>
    </location>
</feature>
<dbReference type="Proteomes" id="UP001194468">
    <property type="component" value="Unassembled WGS sequence"/>
</dbReference>
<gene>
    <name evidence="2" type="ORF">L210DRAFT_3650418</name>
</gene>
<evidence type="ECO:0000313" key="3">
    <source>
        <dbReference type="Proteomes" id="UP001194468"/>
    </source>
</evidence>
<proteinExistence type="predicted"/>
<organism evidence="2 3">
    <name type="scientific">Boletus edulis BED1</name>
    <dbReference type="NCBI Taxonomy" id="1328754"/>
    <lineage>
        <taxon>Eukaryota</taxon>
        <taxon>Fungi</taxon>
        <taxon>Dikarya</taxon>
        <taxon>Basidiomycota</taxon>
        <taxon>Agaricomycotina</taxon>
        <taxon>Agaricomycetes</taxon>
        <taxon>Agaricomycetidae</taxon>
        <taxon>Boletales</taxon>
        <taxon>Boletineae</taxon>
        <taxon>Boletaceae</taxon>
        <taxon>Boletoideae</taxon>
        <taxon>Boletus</taxon>
    </lineage>
</organism>
<dbReference type="EMBL" id="WHUW01000041">
    <property type="protein sequence ID" value="KAF8432329.1"/>
    <property type="molecule type" value="Genomic_DNA"/>
</dbReference>
<keyword evidence="3" id="KW-1185">Reference proteome</keyword>
<feature type="region of interest" description="Disordered" evidence="1">
    <location>
        <begin position="1"/>
        <end position="30"/>
    </location>
</feature>
<feature type="compositionally biased region" description="Acidic residues" evidence="1">
    <location>
        <begin position="1152"/>
        <end position="1169"/>
    </location>
</feature>
<feature type="compositionally biased region" description="Basic residues" evidence="1">
    <location>
        <begin position="1"/>
        <end position="17"/>
    </location>
</feature>